<feature type="non-terminal residue" evidence="2">
    <location>
        <position position="279"/>
    </location>
</feature>
<dbReference type="AlphaFoldDB" id="A0A381NXW9"/>
<dbReference type="GO" id="GO:0019305">
    <property type="term" value="P:dTDP-rhamnose biosynthetic process"/>
    <property type="evidence" value="ECO:0007669"/>
    <property type="project" value="TreeGrafter"/>
</dbReference>
<dbReference type="SUPFAM" id="SSF51735">
    <property type="entry name" value="NAD(P)-binding Rossmann-fold domains"/>
    <property type="match status" value="1"/>
</dbReference>
<protein>
    <recommendedName>
        <fullName evidence="1">RmlD-like substrate binding domain-containing protein</fullName>
    </recommendedName>
</protein>
<evidence type="ECO:0000259" key="1">
    <source>
        <dbReference type="Pfam" id="PF04321"/>
    </source>
</evidence>
<organism evidence="2">
    <name type="scientific">marine metagenome</name>
    <dbReference type="NCBI Taxonomy" id="408172"/>
    <lineage>
        <taxon>unclassified sequences</taxon>
        <taxon>metagenomes</taxon>
        <taxon>ecological metagenomes</taxon>
    </lineage>
</organism>
<dbReference type="InterPro" id="IPR036291">
    <property type="entry name" value="NAD(P)-bd_dom_sf"/>
</dbReference>
<reference evidence="2" key="1">
    <citation type="submission" date="2018-05" db="EMBL/GenBank/DDBJ databases">
        <authorList>
            <person name="Lanie J.A."/>
            <person name="Ng W.-L."/>
            <person name="Kazmierczak K.M."/>
            <person name="Andrzejewski T.M."/>
            <person name="Davidsen T.M."/>
            <person name="Wayne K.J."/>
            <person name="Tettelin H."/>
            <person name="Glass J.I."/>
            <person name="Rusch D."/>
            <person name="Podicherti R."/>
            <person name="Tsui H.-C.T."/>
            <person name="Winkler M.E."/>
        </authorList>
    </citation>
    <scope>NUCLEOTIDE SEQUENCE</scope>
</reference>
<dbReference type="NCBIfam" id="TIGR01214">
    <property type="entry name" value="rmlD"/>
    <property type="match status" value="1"/>
</dbReference>
<evidence type="ECO:0000313" key="2">
    <source>
        <dbReference type="EMBL" id="SUZ59476.1"/>
    </source>
</evidence>
<dbReference type="GO" id="GO:0008831">
    <property type="term" value="F:dTDP-4-dehydrorhamnose reductase activity"/>
    <property type="evidence" value="ECO:0007669"/>
    <property type="project" value="TreeGrafter"/>
</dbReference>
<dbReference type="EMBL" id="UINC01000680">
    <property type="protein sequence ID" value="SUZ59476.1"/>
    <property type="molecule type" value="Genomic_DNA"/>
</dbReference>
<dbReference type="PANTHER" id="PTHR10491:SF4">
    <property type="entry name" value="METHIONINE ADENOSYLTRANSFERASE 2 SUBUNIT BETA"/>
    <property type="match status" value="1"/>
</dbReference>
<proteinExistence type="predicted"/>
<dbReference type="Gene3D" id="3.90.25.10">
    <property type="entry name" value="UDP-galactose 4-epimerase, domain 1"/>
    <property type="match status" value="1"/>
</dbReference>
<dbReference type="Gene3D" id="3.40.50.720">
    <property type="entry name" value="NAD(P)-binding Rossmann-like Domain"/>
    <property type="match status" value="1"/>
</dbReference>
<name>A0A381NXW9_9ZZZZ</name>
<sequence length="279" mass="30580">MKILLTGKTGQIGEELNNIVGDLGNLITVDKEQLDLSKPNSIEPVILDIKPDIIINPAAYTAVDKAEEEPDLAMTVNAIAPGLLAKAARKVGAGLIHYSTDYVFDGCSTIPYKEEDPPNPLNVYGKTKLAGEKALAEAGVPFLIIRTGWVYSLHGKNFLRTIKKLAEEKDIIQVVDDQIGAPTWARSVALKTHQILKQCLNKKWLETKDSSLSGIFHLTCQGKTSWHGFAREVLNMSNTSQNIKLIAIPTSDYPTPAVRPPNSLLNNEKIQKVFGLDMP</sequence>
<feature type="domain" description="RmlD-like substrate binding" evidence="1">
    <location>
        <begin position="1"/>
        <end position="278"/>
    </location>
</feature>
<accession>A0A381NXW9</accession>
<dbReference type="InterPro" id="IPR029903">
    <property type="entry name" value="RmlD-like-bd"/>
</dbReference>
<gene>
    <name evidence="2" type="ORF">METZ01_LOCUS12330</name>
</gene>
<dbReference type="CDD" id="cd05254">
    <property type="entry name" value="dTDP_HR_like_SDR_e"/>
    <property type="match status" value="1"/>
</dbReference>
<dbReference type="GO" id="GO:0005829">
    <property type="term" value="C:cytosol"/>
    <property type="evidence" value="ECO:0007669"/>
    <property type="project" value="TreeGrafter"/>
</dbReference>
<dbReference type="InterPro" id="IPR005913">
    <property type="entry name" value="dTDP_dehydrorham_reduct"/>
</dbReference>
<dbReference type="PANTHER" id="PTHR10491">
    <property type="entry name" value="DTDP-4-DEHYDRORHAMNOSE REDUCTASE"/>
    <property type="match status" value="1"/>
</dbReference>
<dbReference type="Pfam" id="PF04321">
    <property type="entry name" value="RmlD_sub_bind"/>
    <property type="match status" value="1"/>
</dbReference>